<dbReference type="Proteomes" id="UP000572817">
    <property type="component" value="Unassembled WGS sequence"/>
</dbReference>
<feature type="repeat" description="ANK" evidence="2">
    <location>
        <begin position="738"/>
        <end position="771"/>
    </location>
</feature>
<dbReference type="Gene3D" id="1.25.40.20">
    <property type="entry name" value="Ankyrin repeat-containing domain"/>
    <property type="match status" value="2"/>
</dbReference>
<dbReference type="SMART" id="SM00248">
    <property type="entry name" value="ANK"/>
    <property type="match status" value="10"/>
</dbReference>
<feature type="repeat" description="ANK" evidence="2">
    <location>
        <begin position="1007"/>
        <end position="1039"/>
    </location>
</feature>
<evidence type="ECO:0000259" key="3">
    <source>
        <dbReference type="PROSITE" id="PS50837"/>
    </source>
</evidence>
<dbReference type="AlphaFoldDB" id="A0A8H4INI1"/>
<dbReference type="PANTHER" id="PTHR10039">
    <property type="entry name" value="AMELOGENIN"/>
    <property type="match status" value="1"/>
</dbReference>
<dbReference type="PROSITE" id="PS50837">
    <property type="entry name" value="NACHT"/>
    <property type="match status" value="1"/>
</dbReference>
<feature type="domain" description="NACHT" evidence="3">
    <location>
        <begin position="211"/>
        <end position="325"/>
    </location>
</feature>
<comment type="caution">
    <text evidence="4">The sequence shown here is derived from an EMBL/GenBank/DDBJ whole genome shotgun (WGS) entry which is preliminary data.</text>
</comment>
<organism evidence="4 5">
    <name type="scientific">Botryosphaeria dothidea</name>
    <dbReference type="NCBI Taxonomy" id="55169"/>
    <lineage>
        <taxon>Eukaryota</taxon>
        <taxon>Fungi</taxon>
        <taxon>Dikarya</taxon>
        <taxon>Ascomycota</taxon>
        <taxon>Pezizomycotina</taxon>
        <taxon>Dothideomycetes</taxon>
        <taxon>Dothideomycetes incertae sedis</taxon>
        <taxon>Botryosphaeriales</taxon>
        <taxon>Botryosphaeriaceae</taxon>
        <taxon>Botryosphaeria</taxon>
    </lineage>
</organism>
<dbReference type="OrthoDB" id="1577640at2759"/>
<dbReference type="PANTHER" id="PTHR10039:SF16">
    <property type="entry name" value="GPI INOSITOL-DEACYLASE"/>
    <property type="match status" value="1"/>
</dbReference>
<dbReference type="PROSITE" id="PS50088">
    <property type="entry name" value="ANK_REPEAT"/>
    <property type="match status" value="3"/>
</dbReference>
<dbReference type="EMBL" id="WWBZ02000051">
    <property type="protein sequence ID" value="KAF4304336.1"/>
    <property type="molecule type" value="Genomic_DNA"/>
</dbReference>
<dbReference type="InterPro" id="IPR002110">
    <property type="entry name" value="Ankyrin_rpt"/>
</dbReference>
<dbReference type="InterPro" id="IPR036770">
    <property type="entry name" value="Ankyrin_rpt-contain_sf"/>
</dbReference>
<accession>A0A8H4INI1</accession>
<dbReference type="Pfam" id="PF12796">
    <property type="entry name" value="Ank_2"/>
    <property type="match status" value="3"/>
</dbReference>
<evidence type="ECO:0000313" key="5">
    <source>
        <dbReference type="Proteomes" id="UP000572817"/>
    </source>
</evidence>
<evidence type="ECO:0000256" key="2">
    <source>
        <dbReference type="PROSITE-ProRule" id="PRU00023"/>
    </source>
</evidence>
<protein>
    <recommendedName>
        <fullName evidence="3">NACHT domain-containing protein</fullName>
    </recommendedName>
</protein>
<proteinExistence type="predicted"/>
<dbReference type="PROSITE" id="PS50297">
    <property type="entry name" value="ANK_REP_REGION"/>
    <property type="match status" value="2"/>
</dbReference>
<feature type="repeat" description="ANK" evidence="2">
    <location>
        <begin position="974"/>
        <end position="1006"/>
    </location>
</feature>
<gene>
    <name evidence="4" type="ORF">GTA08_BOTSDO08131</name>
</gene>
<evidence type="ECO:0000313" key="4">
    <source>
        <dbReference type="EMBL" id="KAF4304336.1"/>
    </source>
</evidence>
<sequence>MEPFGAAVSVLTVIQMTHKAVFSLYESYRTIRDADDDRLHIIRDLRDLQRVLNRTLDIVSDQRAPADPRRGHVAKLLDYLESKDSPVIACQEEVEAIHTILEKHNGKLSWTIRKKEVQERLQNVERYKGRLTAAMHASSIETILAVESILHAQSDMLSSHIQRESESAILAWLNCPDVQSNLIAAVEKRQAGTGEWLLRSARFKEWMSEPQLLWLTGLPGSGKTIISSTIIATLLGAMRGAARRAVVYFYFDFHSDAKRETRALLHVVLSQLATQSADAFEELRKLYQSTEGAGRRPTTEELVRTARKAFDRCQKVYVVVDALDECDEPAHAVELLRRLADASNAHVMAVSRREADIERKMQGVSEFVLEGADMDADIASYVRQRIVASEYMQEWPLEEQEKVEKHLESKAQSMFRWVQCQLDAVEKCLGSDEIDETLATLPPTLPETYERILANIGQRQQQNVYKALTCLTFGLRPFTPDEVKNVIQTTPRDDIKFRTKPVFIKQLLNALSSLVNSSAGSQGMYSQSASSPELRLAHFSVKEYLLSEFIANSTVRSFSLSNTQGHLEMAEYCVSCLMHFDSIEDFGPKTLENYPFLSYAAANWMHHAQLANGANVRGSLDDLIFDFFHNKPGAYVNWHRLHSPDQPSRGIHWAFHIQDGAARDKDWLTTRHRIRRPLFNAARWNLWRVVAQLVRAGEDANAWNNGNWAALHVAAREASLESMDALVGRANVNQADWAGFRPLHSAAAWKQQPRAVEWLLRHGANPQLASAVGGVPLQAAAFVGARGVVAAMLRGGVNPNAYFEHYHEETVFLATPLQHAAYSGSVPCMELFLKHGAGLENYPTGFKIGSALHAAALGGQVEAAKFLMGKGVDPRLKTGTYGTVLSAAAYGGNKSMVEFLLDAGVSYQEFDVEQEKAWPDLDPPERSRLIEVMITKAGEKFCSNILEAAKRGLSSMVRRFIDKGADIEATENFHLRSPLNWAAANGHLEVVKTLANAGASIHRINRNSASPFVVACTGGHLEVAKYLLSKGASMNHRDQWSRTGLMCAEMGGYTVLSKLLRDLEQGKEAFEWEGKTFKLDKSKGRCVPSTNDRV</sequence>
<dbReference type="SUPFAM" id="SSF48403">
    <property type="entry name" value="Ankyrin repeat"/>
    <property type="match status" value="1"/>
</dbReference>
<evidence type="ECO:0000256" key="1">
    <source>
        <dbReference type="ARBA" id="ARBA00022737"/>
    </source>
</evidence>
<name>A0A8H4INI1_9PEZI</name>
<dbReference type="Gene3D" id="3.40.50.300">
    <property type="entry name" value="P-loop containing nucleotide triphosphate hydrolases"/>
    <property type="match status" value="1"/>
</dbReference>
<dbReference type="InterPro" id="IPR007111">
    <property type="entry name" value="NACHT_NTPase"/>
</dbReference>
<dbReference type="InterPro" id="IPR027417">
    <property type="entry name" value="P-loop_NTPase"/>
</dbReference>
<dbReference type="SUPFAM" id="SSF52540">
    <property type="entry name" value="P-loop containing nucleoside triphosphate hydrolases"/>
    <property type="match status" value="1"/>
</dbReference>
<reference evidence="4" key="1">
    <citation type="submission" date="2020-04" db="EMBL/GenBank/DDBJ databases">
        <title>Genome Assembly and Annotation of Botryosphaeria dothidea sdau 11-99, a Latent Pathogen of Apple Fruit Ring Rot in China.</title>
        <authorList>
            <person name="Yu C."/>
            <person name="Diao Y."/>
            <person name="Lu Q."/>
            <person name="Zhao J."/>
            <person name="Cui S."/>
            <person name="Peng C."/>
            <person name="He B."/>
            <person name="Liu H."/>
        </authorList>
    </citation>
    <scope>NUCLEOTIDE SEQUENCE [LARGE SCALE GENOMIC DNA]</scope>
    <source>
        <strain evidence="4">Sdau11-99</strain>
    </source>
</reference>
<keyword evidence="2" id="KW-0040">ANK repeat</keyword>
<dbReference type="Pfam" id="PF24883">
    <property type="entry name" value="NPHP3_N"/>
    <property type="match status" value="1"/>
</dbReference>
<keyword evidence="5" id="KW-1185">Reference proteome</keyword>
<keyword evidence="1" id="KW-0677">Repeat</keyword>
<dbReference type="InterPro" id="IPR056884">
    <property type="entry name" value="NPHP3-like_N"/>
</dbReference>